<dbReference type="InterPro" id="IPR014719">
    <property type="entry name" value="Ribosomal_bL12_C/ClpS-like"/>
</dbReference>
<dbReference type="GO" id="GO:0005737">
    <property type="term" value="C:cytoplasm"/>
    <property type="evidence" value="ECO:0007669"/>
    <property type="project" value="UniProtKB-ARBA"/>
</dbReference>
<dbReference type="InterPro" id="IPR000206">
    <property type="entry name" value="Ribosomal_bL12"/>
</dbReference>
<dbReference type="Gene3D" id="3.30.1390.10">
    <property type="match status" value="1"/>
</dbReference>
<feature type="domain" description="Large ribosomal subunit protein bL12 oligomerization" evidence="6">
    <location>
        <begin position="79"/>
        <end position="130"/>
    </location>
</feature>
<evidence type="ECO:0000256" key="2">
    <source>
        <dbReference type="ARBA" id="ARBA00022980"/>
    </source>
</evidence>
<dbReference type="OrthoDB" id="250175at2759"/>
<evidence type="ECO:0008006" key="9">
    <source>
        <dbReference type="Google" id="ProtNLM"/>
    </source>
</evidence>
<dbReference type="HAMAP" id="MF_00368">
    <property type="entry name" value="Ribosomal_bL12"/>
    <property type="match status" value="1"/>
</dbReference>
<comment type="caution">
    <text evidence="7">The sequence shown here is derived from an EMBL/GenBank/DDBJ whole genome shotgun (WGS) entry which is preliminary data.</text>
</comment>
<dbReference type="SUPFAM" id="SSF48300">
    <property type="entry name" value="Ribosomal protein L7/12, oligomerisation (N-terminal) domain"/>
    <property type="match status" value="1"/>
</dbReference>
<comment type="similarity">
    <text evidence="1">Belongs to the bacterial ribosomal protein bL12 family.</text>
</comment>
<dbReference type="AlphaFoldDB" id="A0A2V0PL41"/>
<keyword evidence="2" id="KW-0689">Ribosomal protein</keyword>
<evidence type="ECO:0000313" key="8">
    <source>
        <dbReference type="Proteomes" id="UP000247498"/>
    </source>
</evidence>
<feature type="domain" description="Large ribosomal subunit protein bL12 C-terminal" evidence="5">
    <location>
        <begin position="150"/>
        <end position="217"/>
    </location>
</feature>
<feature type="region of interest" description="Disordered" evidence="4">
    <location>
        <begin position="46"/>
        <end position="74"/>
    </location>
</feature>
<evidence type="ECO:0000256" key="3">
    <source>
        <dbReference type="ARBA" id="ARBA00023274"/>
    </source>
</evidence>
<dbReference type="GO" id="GO:0003729">
    <property type="term" value="F:mRNA binding"/>
    <property type="evidence" value="ECO:0007669"/>
    <property type="project" value="TreeGrafter"/>
</dbReference>
<dbReference type="FunCoup" id="A0A2V0PL41">
    <property type="interactions" value="2089"/>
</dbReference>
<dbReference type="Pfam" id="PF16320">
    <property type="entry name" value="Ribosomal_L12_N"/>
    <property type="match status" value="1"/>
</dbReference>
<dbReference type="InParanoid" id="A0A2V0PL41"/>
<proteinExistence type="inferred from homology"/>
<reference evidence="7 8" key="1">
    <citation type="journal article" date="2018" name="Sci. Rep.">
        <title>Raphidocelis subcapitata (=Pseudokirchneriella subcapitata) provides an insight into genome evolution and environmental adaptations in the Sphaeropleales.</title>
        <authorList>
            <person name="Suzuki S."/>
            <person name="Yamaguchi H."/>
            <person name="Nakajima N."/>
            <person name="Kawachi M."/>
        </authorList>
    </citation>
    <scope>NUCLEOTIDE SEQUENCE [LARGE SCALE GENOMIC DNA]</scope>
    <source>
        <strain evidence="7 8">NIES-35</strain>
    </source>
</reference>
<dbReference type="EMBL" id="BDRX01000225">
    <property type="protein sequence ID" value="GBG00437.1"/>
    <property type="molecule type" value="Genomic_DNA"/>
</dbReference>
<dbReference type="PANTHER" id="PTHR45987:SF4">
    <property type="entry name" value="LARGE RIBOSOMAL SUBUNIT PROTEIN BL12M"/>
    <property type="match status" value="1"/>
</dbReference>
<name>A0A2V0PL41_9CHLO</name>
<accession>A0A2V0PL41</accession>
<sequence>MNAALLAVGRRGASIAWQQALAPVAAASSSSAGSWGVCWAQQARSRQQQPFTSSSAAASGEPEQQQQQDDASSIGNEKVQRLADEIVGLTVLECSWLSEILRKRLNMERPAFGGMPMMPMMAAPGGAAGGAGAGGDAAPAAEEKKEQTEFAVKLEAFSAEGKIKVIKEIRAITSLGLKEAKELVEKAPVVVKSGLSKADAEAMLKQLEGAGGTVKLE</sequence>
<evidence type="ECO:0000256" key="1">
    <source>
        <dbReference type="ARBA" id="ARBA00007197"/>
    </source>
</evidence>
<dbReference type="PANTHER" id="PTHR45987">
    <property type="entry name" value="39S RIBOSOMAL PROTEIN L12"/>
    <property type="match status" value="1"/>
</dbReference>
<dbReference type="CDD" id="cd00387">
    <property type="entry name" value="Ribosomal_L7_L12"/>
    <property type="match status" value="1"/>
</dbReference>
<keyword evidence="3" id="KW-0687">Ribonucleoprotein</keyword>
<dbReference type="Pfam" id="PF00542">
    <property type="entry name" value="Ribosomal_L12"/>
    <property type="match status" value="1"/>
</dbReference>
<dbReference type="FunFam" id="3.30.1390.10:FF:000001">
    <property type="entry name" value="50S ribosomal protein L7/L12"/>
    <property type="match status" value="1"/>
</dbReference>
<dbReference type="InterPro" id="IPR036235">
    <property type="entry name" value="Ribosomal_bL12_oligo_N_sf"/>
</dbReference>
<dbReference type="Proteomes" id="UP000247498">
    <property type="component" value="Unassembled WGS sequence"/>
</dbReference>
<evidence type="ECO:0000256" key="4">
    <source>
        <dbReference type="SAM" id="MobiDB-lite"/>
    </source>
</evidence>
<dbReference type="GO" id="GO:0005840">
    <property type="term" value="C:ribosome"/>
    <property type="evidence" value="ECO:0007669"/>
    <property type="project" value="UniProtKB-KW"/>
</dbReference>
<organism evidence="7 8">
    <name type="scientific">Raphidocelis subcapitata</name>
    <dbReference type="NCBI Taxonomy" id="307507"/>
    <lineage>
        <taxon>Eukaryota</taxon>
        <taxon>Viridiplantae</taxon>
        <taxon>Chlorophyta</taxon>
        <taxon>core chlorophytes</taxon>
        <taxon>Chlorophyceae</taxon>
        <taxon>CS clade</taxon>
        <taxon>Sphaeropleales</taxon>
        <taxon>Selenastraceae</taxon>
        <taxon>Raphidocelis</taxon>
    </lineage>
</organism>
<dbReference type="InterPro" id="IPR008932">
    <property type="entry name" value="Ribosomal_bL12_oligo"/>
</dbReference>
<evidence type="ECO:0000259" key="5">
    <source>
        <dbReference type="Pfam" id="PF00542"/>
    </source>
</evidence>
<protein>
    <recommendedName>
        <fullName evidence="9">Ribosomal protein L7/L12 C-terminal domain-containing protein</fullName>
    </recommendedName>
</protein>
<dbReference type="SUPFAM" id="SSF54736">
    <property type="entry name" value="ClpS-like"/>
    <property type="match status" value="1"/>
</dbReference>
<dbReference type="STRING" id="307507.A0A2V0PL41"/>
<dbReference type="GO" id="GO:0006412">
    <property type="term" value="P:translation"/>
    <property type="evidence" value="ECO:0007669"/>
    <property type="project" value="InterPro"/>
</dbReference>
<dbReference type="InterPro" id="IPR013823">
    <property type="entry name" value="Ribosomal_bL12_C"/>
</dbReference>
<dbReference type="GO" id="GO:0003735">
    <property type="term" value="F:structural constituent of ribosome"/>
    <property type="evidence" value="ECO:0007669"/>
    <property type="project" value="InterPro"/>
</dbReference>
<gene>
    <name evidence="7" type="ORF">Rsub_13093</name>
</gene>
<evidence type="ECO:0000313" key="7">
    <source>
        <dbReference type="EMBL" id="GBG00437.1"/>
    </source>
</evidence>
<keyword evidence="8" id="KW-1185">Reference proteome</keyword>
<dbReference type="Gene3D" id="1.20.5.710">
    <property type="entry name" value="Single helix bin"/>
    <property type="match status" value="1"/>
</dbReference>
<evidence type="ECO:0000259" key="6">
    <source>
        <dbReference type="Pfam" id="PF16320"/>
    </source>
</evidence>
<dbReference type="GO" id="GO:1990904">
    <property type="term" value="C:ribonucleoprotein complex"/>
    <property type="evidence" value="ECO:0007669"/>
    <property type="project" value="UniProtKB-KW"/>
</dbReference>